<dbReference type="Proteomes" id="UP001054837">
    <property type="component" value="Unassembled WGS sequence"/>
</dbReference>
<dbReference type="EMBL" id="BPLQ01005774">
    <property type="protein sequence ID" value="GIY17141.1"/>
    <property type="molecule type" value="Genomic_DNA"/>
</dbReference>
<keyword evidence="3" id="KW-1185">Reference proteome</keyword>
<protein>
    <submittedName>
        <fullName evidence="2">Uncharacterized protein</fullName>
    </submittedName>
</protein>
<comment type="caution">
    <text evidence="2">The sequence shown here is derived from an EMBL/GenBank/DDBJ whole genome shotgun (WGS) entry which is preliminary data.</text>
</comment>
<organism evidence="2 3">
    <name type="scientific">Caerostris darwini</name>
    <dbReference type="NCBI Taxonomy" id="1538125"/>
    <lineage>
        <taxon>Eukaryota</taxon>
        <taxon>Metazoa</taxon>
        <taxon>Ecdysozoa</taxon>
        <taxon>Arthropoda</taxon>
        <taxon>Chelicerata</taxon>
        <taxon>Arachnida</taxon>
        <taxon>Araneae</taxon>
        <taxon>Araneomorphae</taxon>
        <taxon>Entelegynae</taxon>
        <taxon>Araneoidea</taxon>
        <taxon>Araneidae</taxon>
        <taxon>Caerostris</taxon>
    </lineage>
</organism>
<accession>A0AAV4RA14</accession>
<evidence type="ECO:0000313" key="2">
    <source>
        <dbReference type="EMBL" id="GIY17141.1"/>
    </source>
</evidence>
<keyword evidence="1" id="KW-0732">Signal</keyword>
<evidence type="ECO:0000313" key="3">
    <source>
        <dbReference type="Proteomes" id="UP001054837"/>
    </source>
</evidence>
<dbReference type="AlphaFoldDB" id="A0AAV4RA14"/>
<feature type="chain" id="PRO_5043853737" evidence="1">
    <location>
        <begin position="19"/>
        <end position="111"/>
    </location>
</feature>
<evidence type="ECO:0000256" key="1">
    <source>
        <dbReference type="SAM" id="SignalP"/>
    </source>
</evidence>
<name>A0AAV4RA14_9ARAC</name>
<feature type="signal peptide" evidence="1">
    <location>
        <begin position="1"/>
        <end position="18"/>
    </location>
</feature>
<proteinExistence type="predicted"/>
<reference evidence="2 3" key="1">
    <citation type="submission" date="2021-06" db="EMBL/GenBank/DDBJ databases">
        <title>Caerostris darwini draft genome.</title>
        <authorList>
            <person name="Kono N."/>
            <person name="Arakawa K."/>
        </authorList>
    </citation>
    <scope>NUCLEOTIDE SEQUENCE [LARGE SCALE GENOMIC DNA]</scope>
</reference>
<sequence length="111" mass="11710">MEFLQFETILILALLCFSANNNPLAQHVHHTKHMNTGSPEKGLIKTAAETVRNVVDGAVNGTESVVGNNNIIGNVLNLVGGLVEAENVVSGGDELSKVRTIVSSVENAFGN</sequence>
<gene>
    <name evidence="2" type="ORF">CDAR_599881</name>
</gene>